<sequence length="531" mass="60304">MIKKQDLRYFQENQILVASIDIGTNSTHLLVAEINLELKSFSIKFTDKSTTRLGERDEEGNLTEESIQRALVTLKRFKEYCKSNGVKQIVTAATSAVREAPNGQDFIRRVLDETDIQIEMISGSEEARLIYLGVLSGMAFEDQSFVIIDIGGGSTELILADKKDAIALTSSRIGAVRLKNDFLNKDSINSERFIFLTTFIKGSLEPSVRKIKSRSKGDKPLSMIATSGTATSLGNLISDDLGESKQKLHGYKFKKENLQNVLEKLIKLPISEIKKIPSLSERRAEIIIPGALILNTAMEMLNFNELTISERALREGLVVDWMLRKGIIKNELNIQSNIRKTTIVHQARKFGVESTRAEKVIDIAFQIYDQTKNIFYNENDPKAKELLWAASNLYNCGKYVNVGSYHKHSWYLIKNCELLGYSEAETNIIASIARYHRKTLPKKRHESWQSLISKEDKTLVLEMSLILRLAASLDQRPDKVISSVQIKLEGNILKFELLPLNRNNDLLLEKWNLRLCRNVIKELKNLDLKVI</sequence>
<dbReference type="Gene3D" id="3.30.420.40">
    <property type="match status" value="1"/>
</dbReference>
<dbReference type="AlphaFoldDB" id="A0A0A1ZJJ4"/>
<reference evidence="6" key="1">
    <citation type="journal article" date="2014" name="Sci. Data">
        <title>Genomes of diverse isolates of the marine cyanobacterium Prochlorococcus.</title>
        <authorList>
            <person name="Biller S."/>
            <person name="Berube P."/>
            <person name="Thompson J."/>
            <person name="Kelly L."/>
            <person name="Roggensack S."/>
            <person name="Awad L."/>
            <person name="Roache-Johnson K."/>
            <person name="Ding H."/>
            <person name="Giovannoni S.J."/>
            <person name="Moore L.R."/>
            <person name="Chisholm S.W."/>
        </authorList>
    </citation>
    <scope>NUCLEOTIDE SEQUENCE [LARGE SCALE GENOMIC DNA]</scope>
    <source>
        <strain evidence="6">GP2</strain>
    </source>
</reference>
<feature type="domain" description="Ppx/GppA phosphatase C-terminal" evidence="4">
    <location>
        <begin position="338"/>
        <end position="513"/>
    </location>
</feature>
<name>A0A0A1ZJJ4_PROMR</name>
<dbReference type="eggNOG" id="COG0248">
    <property type="taxonomic scope" value="Bacteria"/>
</dbReference>
<dbReference type="SUPFAM" id="SSF53067">
    <property type="entry name" value="Actin-like ATPase domain"/>
    <property type="match status" value="2"/>
</dbReference>
<evidence type="ECO:0000256" key="1">
    <source>
        <dbReference type="ARBA" id="ARBA00007125"/>
    </source>
</evidence>
<dbReference type="RefSeq" id="WP_032524168.1">
    <property type="nucleotide sequence ID" value="NZ_CP138934.1"/>
</dbReference>
<dbReference type="STRING" id="59925.EU91_0631"/>
<dbReference type="Gene3D" id="3.30.420.150">
    <property type="entry name" value="Exopolyphosphatase. Domain 2"/>
    <property type="match status" value="1"/>
</dbReference>
<dbReference type="PANTHER" id="PTHR30005:SF0">
    <property type="entry name" value="RETROGRADE REGULATION PROTEIN 2"/>
    <property type="match status" value="1"/>
</dbReference>
<gene>
    <name evidence="5" type="ORF">EU91_0631</name>
</gene>
<dbReference type="CDD" id="cd24006">
    <property type="entry name" value="ASKHA_NBD_PPX_GppA"/>
    <property type="match status" value="1"/>
</dbReference>
<dbReference type="EMBL" id="JNAH01000003">
    <property type="protein sequence ID" value="KGF88696.1"/>
    <property type="molecule type" value="Genomic_DNA"/>
</dbReference>
<dbReference type="EC" id="3.6.1.11" evidence="5"/>
<evidence type="ECO:0000313" key="6">
    <source>
        <dbReference type="Proteomes" id="UP000030598"/>
    </source>
</evidence>
<dbReference type="InterPro" id="IPR048950">
    <property type="entry name" value="Ppx_GppA_C"/>
</dbReference>
<dbReference type="Pfam" id="PF02541">
    <property type="entry name" value="Ppx-GppA"/>
    <property type="match status" value="1"/>
</dbReference>
<dbReference type="PIRSF" id="PIRSF001267">
    <property type="entry name" value="Pyrophosphatase_GppA_Ppx"/>
    <property type="match status" value="1"/>
</dbReference>
<dbReference type="InterPro" id="IPR050273">
    <property type="entry name" value="GppA/Ppx_hydrolase"/>
</dbReference>
<dbReference type="InterPro" id="IPR003695">
    <property type="entry name" value="Ppx_GppA_N"/>
</dbReference>
<protein>
    <submittedName>
        <fullName evidence="5">Exopolyphosphatasee</fullName>
        <ecNumber evidence="5">3.6.1.11</ecNumber>
    </submittedName>
</protein>
<evidence type="ECO:0000256" key="2">
    <source>
        <dbReference type="ARBA" id="ARBA00022801"/>
    </source>
</evidence>
<evidence type="ECO:0000259" key="4">
    <source>
        <dbReference type="Pfam" id="PF21447"/>
    </source>
</evidence>
<evidence type="ECO:0000313" key="5">
    <source>
        <dbReference type="EMBL" id="KGF88696.1"/>
    </source>
</evidence>
<proteinExistence type="inferred from homology"/>
<dbReference type="Proteomes" id="UP000030598">
    <property type="component" value="Unassembled WGS sequence"/>
</dbReference>
<dbReference type="Pfam" id="PF21447">
    <property type="entry name" value="Ppx-GppA_III"/>
    <property type="match status" value="1"/>
</dbReference>
<dbReference type="InterPro" id="IPR030673">
    <property type="entry name" value="PyroPPase_GppA_Ppx"/>
</dbReference>
<comment type="similarity">
    <text evidence="1">Belongs to the GppA/Ppx family.</text>
</comment>
<accession>A0A0A1ZJJ4</accession>
<dbReference type="Gene3D" id="1.10.3210.10">
    <property type="entry name" value="Hypothetical protein af1432"/>
    <property type="match status" value="1"/>
</dbReference>
<dbReference type="SUPFAM" id="SSF109604">
    <property type="entry name" value="HD-domain/PDEase-like"/>
    <property type="match status" value="1"/>
</dbReference>
<dbReference type="InterPro" id="IPR043129">
    <property type="entry name" value="ATPase_NBD"/>
</dbReference>
<dbReference type="GO" id="GO:0004309">
    <property type="term" value="F:exopolyphosphatase activity"/>
    <property type="evidence" value="ECO:0007669"/>
    <property type="project" value="UniProtKB-EC"/>
</dbReference>
<keyword evidence="2 5" id="KW-0378">Hydrolase</keyword>
<feature type="domain" description="Ppx/GppA phosphatase N-terminal" evidence="3">
    <location>
        <begin position="41"/>
        <end position="324"/>
    </location>
</feature>
<dbReference type="OrthoDB" id="9807195at2"/>
<dbReference type="PANTHER" id="PTHR30005">
    <property type="entry name" value="EXOPOLYPHOSPHATASE"/>
    <property type="match status" value="1"/>
</dbReference>
<organism evidence="5 6">
    <name type="scientific">Prochlorococcus marinus str. GP2</name>
    <dbReference type="NCBI Taxonomy" id="59925"/>
    <lineage>
        <taxon>Bacteria</taxon>
        <taxon>Bacillati</taxon>
        <taxon>Cyanobacteriota</taxon>
        <taxon>Cyanophyceae</taxon>
        <taxon>Synechococcales</taxon>
        <taxon>Prochlorococcaceae</taxon>
        <taxon>Prochlorococcus</taxon>
    </lineage>
</organism>
<evidence type="ECO:0000259" key="3">
    <source>
        <dbReference type="Pfam" id="PF02541"/>
    </source>
</evidence>
<comment type="caution">
    <text evidence="5">The sequence shown here is derived from an EMBL/GenBank/DDBJ whole genome shotgun (WGS) entry which is preliminary data.</text>
</comment>